<reference evidence="1 2" key="1">
    <citation type="journal article" date="2014" name="PLoS Genet.">
        <title>The Genome of Spironucleus salmonicida Highlights a Fish Pathogen Adapted to Fluctuating Environments.</title>
        <authorList>
            <person name="Xu F."/>
            <person name="Jerlstrom-Hultqvist J."/>
            <person name="Einarsson E."/>
            <person name="Astvaldsson A."/>
            <person name="Svard S.G."/>
            <person name="Andersson J.O."/>
        </authorList>
    </citation>
    <scope>NUCLEOTIDE SEQUENCE</scope>
    <source>
        <strain evidence="2">ATCC 50377</strain>
    </source>
</reference>
<dbReference type="Proteomes" id="UP000018208">
    <property type="component" value="Unassembled WGS sequence"/>
</dbReference>
<dbReference type="OrthoDB" id="543373at2759"/>
<protein>
    <recommendedName>
        <fullName evidence="4">Importin beta-3 subunit</fullName>
    </recommendedName>
</protein>
<dbReference type="InterPro" id="IPR011989">
    <property type="entry name" value="ARM-like"/>
</dbReference>
<evidence type="ECO:0000313" key="2">
    <source>
        <dbReference type="EMBL" id="KAH0577917.1"/>
    </source>
</evidence>
<evidence type="ECO:0000313" key="1">
    <source>
        <dbReference type="EMBL" id="EST44041.1"/>
    </source>
</evidence>
<accession>V6LJY6</accession>
<dbReference type="VEuPathDB" id="GiardiaDB:SS50377_21271"/>
<organism evidence="1">
    <name type="scientific">Spironucleus salmonicida</name>
    <dbReference type="NCBI Taxonomy" id="348837"/>
    <lineage>
        <taxon>Eukaryota</taxon>
        <taxon>Metamonada</taxon>
        <taxon>Diplomonadida</taxon>
        <taxon>Hexamitidae</taxon>
        <taxon>Hexamitinae</taxon>
        <taxon>Spironucleus</taxon>
    </lineage>
</organism>
<dbReference type="EMBL" id="KI546130">
    <property type="protein sequence ID" value="EST44041.1"/>
    <property type="molecule type" value="Genomic_DNA"/>
</dbReference>
<dbReference type="SUPFAM" id="SSF48371">
    <property type="entry name" value="ARM repeat"/>
    <property type="match status" value="1"/>
</dbReference>
<evidence type="ECO:0000313" key="3">
    <source>
        <dbReference type="Proteomes" id="UP000018208"/>
    </source>
</evidence>
<keyword evidence="3" id="KW-1185">Reference proteome</keyword>
<dbReference type="InterPro" id="IPR016024">
    <property type="entry name" value="ARM-type_fold"/>
</dbReference>
<dbReference type="EMBL" id="AUWU02000001">
    <property type="protein sequence ID" value="KAH0577917.1"/>
    <property type="molecule type" value="Genomic_DNA"/>
</dbReference>
<reference evidence="2" key="2">
    <citation type="submission" date="2020-12" db="EMBL/GenBank/DDBJ databases">
        <title>New Spironucleus salmonicida genome in near-complete chromosomes.</title>
        <authorList>
            <person name="Xu F."/>
            <person name="Kurt Z."/>
            <person name="Jimenez-Gonzalez A."/>
            <person name="Astvaldsson A."/>
            <person name="Andersson J.O."/>
            <person name="Svard S.G."/>
        </authorList>
    </citation>
    <scope>NUCLEOTIDE SEQUENCE</scope>
    <source>
        <strain evidence="2">ATCC 50377</strain>
    </source>
</reference>
<name>V6LJY6_9EUKA</name>
<evidence type="ECO:0008006" key="4">
    <source>
        <dbReference type="Google" id="ProtNLM"/>
    </source>
</evidence>
<dbReference type="Gene3D" id="1.25.10.10">
    <property type="entry name" value="Leucine-rich Repeat Variant"/>
    <property type="match status" value="1"/>
</dbReference>
<sequence>MNLPQFTQLIQSIQQPFDQQLRTQASEAYFNLLKDQPESFILNMIQIFQQQDPSLDELVFFCSIILRKEITMQGPKSAFYRVDENAKQQLIVAVLQKLAVSQQPLARSLGDVAGEIAALMLPNCPVVLEFVDAAFQQNDVMRVEAAHIVSVISNANIKKLNQFGMPKILEFIERSLADNQFDSIVHGISSIQTLLISNQFVNSVDDMLAGDLQIKLLDVVIQKLYFMSSQIDECRRQFLKALEIFSDLLDLCAEVISQFLPVIIQLIQALLQSGPQNEDLYKIGANYLASITDSGDMSFIEFSPEQFQEIVTMVVESLLPVFLLITDEEVSDYLSIEDPESLEDPNSVRSVVYDALLRIFGSQFASIALPSLQLFSKSKQEKWQYSYAIIMILDIIICCQSYNANQVIPTLIPQLFKQLQTPQPIIVYRAELAIKHLINYYRHEVQVIEQVVTECLLVLPSIFVNQQPLTHIGAVQILTTLLEIVKPQQFFKLQPLSIQVIQTLYLSNNIILQTQCIQIICHLLEKSNPRVLKEQILDQLKSIVFKFLELQMQLTLSMSQQQIKYFSALTTATSKIISFYHLEFEEVSEQVVVSFVNLIKSPISDEIHMFMDVLINALGLIVKDYSNYIESSDLNQIIFIFIHIIQTPLFNEDKNSLLSAESSPSFNSHIRSQQSNVYQAIAQLIKSIPTRMAEHLQAILSAFAQKNVFSTYSFTDISNVCFLVPRIMKINNSTVDNILAYITNLIQISILKPEISRCSEEVAKIMLSLSYFVEELLQWNGENQSIGPLFTDIILTAVQQLIKLAISSIAHWIDELEYEDLERSERIQCINEEIQNVKLISERINIIVRIFSTFSNFDQVKAHLIQVSEELSEQVSFSNIFMLPLYEITECKQSIIQNNITLTAQRLAVCEYAAPLDAQLATLIILENTELSRQFEQAASQVFIINNLIFNGDSAVFLLAYFISVQLVDESEKILTQINLSQFEGLMFIQALIIMIQRGFLVNKSVISLINAVSGMQNIDQQLLAQIKLIIIENQNIIQTNFEELSFAGKNFIQQ</sequence>
<proteinExistence type="predicted"/>
<dbReference type="AlphaFoldDB" id="V6LJY6"/>
<gene>
    <name evidence="1" type="ORF">SS50377_16351</name>
    <name evidence="2" type="ORF">SS50377_21271</name>
</gene>